<evidence type="ECO:0000313" key="5">
    <source>
        <dbReference type="Proteomes" id="UP001056132"/>
    </source>
</evidence>
<dbReference type="Proteomes" id="UP000318943">
    <property type="component" value="Unassembled WGS sequence"/>
</dbReference>
<evidence type="ECO:0000313" key="3">
    <source>
        <dbReference type="EMBL" id="URF04657.1"/>
    </source>
</evidence>
<dbReference type="KEGG" id="ccam:M5D45_02030"/>
<organism evidence="3 5">
    <name type="scientific">Cupriavidus campinensis</name>
    <dbReference type="NCBI Taxonomy" id="151783"/>
    <lineage>
        <taxon>Bacteria</taxon>
        <taxon>Pseudomonadati</taxon>
        <taxon>Pseudomonadota</taxon>
        <taxon>Betaproteobacteria</taxon>
        <taxon>Burkholderiales</taxon>
        <taxon>Burkholderiaceae</taxon>
        <taxon>Cupriavidus</taxon>
    </lineage>
</organism>
<dbReference type="EMBL" id="VCIZ01000027">
    <property type="protein sequence ID" value="TSP09447.1"/>
    <property type="molecule type" value="Genomic_DNA"/>
</dbReference>
<feature type="chain" id="PRO_5042048526" evidence="1">
    <location>
        <begin position="23"/>
        <end position="185"/>
    </location>
</feature>
<proteinExistence type="predicted"/>
<evidence type="ECO:0000313" key="4">
    <source>
        <dbReference type="Proteomes" id="UP000318943"/>
    </source>
</evidence>
<dbReference type="Proteomes" id="UP001056132">
    <property type="component" value="Chromosome 1"/>
</dbReference>
<protein>
    <submittedName>
        <fullName evidence="3">DUF3304 domain-containing protein</fullName>
    </submittedName>
</protein>
<keyword evidence="1" id="KW-0732">Signal</keyword>
<dbReference type="PROSITE" id="PS51257">
    <property type="entry name" value="PROKAR_LIPOPROTEIN"/>
    <property type="match status" value="1"/>
</dbReference>
<reference evidence="2 4" key="1">
    <citation type="submission" date="2019-05" db="EMBL/GenBank/DDBJ databases">
        <title>Whole genome sequence analysis of Cupriavidus campinensis S14E4C strain.</title>
        <authorList>
            <person name="Abbaszade G."/>
            <person name="Szabo A."/>
            <person name="Toumi M."/>
            <person name="Toth E."/>
        </authorList>
    </citation>
    <scope>NUCLEOTIDE SEQUENCE [LARGE SCALE GENOMIC DNA]</scope>
    <source>
        <strain evidence="2 4">S14E4C</strain>
    </source>
</reference>
<name>A0AAE9I2A0_9BURK</name>
<reference evidence="3" key="3">
    <citation type="submission" date="2022-05" db="EMBL/GenBank/DDBJ databases">
        <authorList>
            <person name="Kunte H.-J."/>
        </authorList>
    </citation>
    <scope>NUCLEOTIDE SEQUENCE</scope>
    <source>
        <strain evidence="3">G5</strain>
    </source>
</reference>
<evidence type="ECO:0000256" key="1">
    <source>
        <dbReference type="SAM" id="SignalP"/>
    </source>
</evidence>
<reference evidence="3" key="2">
    <citation type="journal article" date="2022" name="Microbiol. Resour. Announc.">
        <title>Genome Sequence of Cupriavidus campinensis Strain G5, a Member of a Bacterial Consortium Capable of Polyethylene Degradation.</title>
        <authorList>
            <person name="Schneider B."/>
            <person name="Pfeiffer F."/>
            <person name="Dyall-Smith M."/>
            <person name="Kunte H.J."/>
        </authorList>
    </citation>
    <scope>NUCLEOTIDE SEQUENCE</scope>
    <source>
        <strain evidence="3">G5</strain>
    </source>
</reference>
<sequence length="185" mass="19891">MPHIIMKTISLSSIALLLGACASGSVSTEPAKHVEAGSLKKVGVLMVNYTDFEVSAVLIDTGAKERVGLAGPVRARESGGVGPARCCYELPKPGAPITIYWKSPTMGEHQHIKRTAVLTGQAPADPNQFSHLILRFMNDFPAATIQAEYISDEELKAGRASKRIDPLLWPVLDQLASPSERGMKQ</sequence>
<dbReference type="EMBL" id="CP097330">
    <property type="protein sequence ID" value="URF04657.1"/>
    <property type="molecule type" value="Genomic_DNA"/>
</dbReference>
<evidence type="ECO:0000313" key="2">
    <source>
        <dbReference type="EMBL" id="TSP09447.1"/>
    </source>
</evidence>
<gene>
    <name evidence="2" type="ORF">FGG12_27905</name>
    <name evidence="3" type="ORF">M5D45_02030</name>
</gene>
<dbReference type="AlphaFoldDB" id="A0AAE9I2A0"/>
<accession>A0AAE9I2A0</accession>
<dbReference type="RefSeq" id="WP_144203205.1">
    <property type="nucleotide sequence ID" value="NZ_CAJPVH010000058.1"/>
</dbReference>
<feature type="signal peptide" evidence="1">
    <location>
        <begin position="1"/>
        <end position="22"/>
    </location>
</feature>
<keyword evidence="4" id="KW-1185">Reference proteome</keyword>